<dbReference type="AlphaFoldDB" id="A0A371R5V5"/>
<dbReference type="PANTHER" id="PTHR24221">
    <property type="entry name" value="ATP-BINDING CASSETTE SUB-FAMILY B"/>
    <property type="match status" value="1"/>
</dbReference>
<dbReference type="PANTHER" id="PTHR24221:SF654">
    <property type="entry name" value="ATP-BINDING CASSETTE SUB-FAMILY B MEMBER 6"/>
    <property type="match status" value="1"/>
</dbReference>
<evidence type="ECO:0000313" key="5">
    <source>
        <dbReference type="Proteomes" id="UP000256877"/>
    </source>
</evidence>
<reference evidence="4 5" key="1">
    <citation type="submission" date="2017-07" db="EMBL/GenBank/DDBJ databases">
        <title>Draft genome sequence of aerobic hyperthermophilic archaea, Pyrobaculum aerophilum YKB31 and YKB32.</title>
        <authorList>
            <person name="Mochizuki T."/>
            <person name="Berliner A.J."/>
            <person name="Yoshida-Takashima Y."/>
            <person name="Takaki Y."/>
            <person name="Nunoura T."/>
            <person name="Takai K."/>
        </authorList>
    </citation>
    <scope>NUCLEOTIDE SEQUENCE [LARGE SCALE GENOMIC DNA]</scope>
    <source>
        <strain evidence="4 5">YKB32</strain>
    </source>
</reference>
<evidence type="ECO:0000256" key="1">
    <source>
        <dbReference type="ARBA" id="ARBA00022741"/>
    </source>
</evidence>
<organism evidence="4 5">
    <name type="scientific">Pyrobaculum aerophilum</name>
    <dbReference type="NCBI Taxonomy" id="13773"/>
    <lineage>
        <taxon>Archaea</taxon>
        <taxon>Thermoproteota</taxon>
        <taxon>Thermoprotei</taxon>
        <taxon>Thermoproteales</taxon>
        <taxon>Thermoproteaceae</taxon>
        <taxon>Pyrobaculum</taxon>
    </lineage>
</organism>
<dbReference type="InterPro" id="IPR027417">
    <property type="entry name" value="P-loop_NTPase"/>
</dbReference>
<proteinExistence type="predicted"/>
<dbReference type="GO" id="GO:0016887">
    <property type="term" value="F:ATP hydrolysis activity"/>
    <property type="evidence" value="ECO:0007669"/>
    <property type="project" value="InterPro"/>
</dbReference>
<dbReference type="Gene3D" id="3.40.50.300">
    <property type="entry name" value="P-loop containing nucleotide triphosphate hydrolases"/>
    <property type="match status" value="1"/>
</dbReference>
<keyword evidence="1" id="KW-0547">Nucleotide-binding</keyword>
<dbReference type="SMART" id="SM00382">
    <property type="entry name" value="AAA"/>
    <property type="match status" value="1"/>
</dbReference>
<sequence>MALGLFLTPLGLSTVGSAVAVRQLLAGVFEPASQLMAKLSSFYQFKASFQIVAELVEGWAEPPAVKQGASVVVKNAVLGHGGRAVLHVDSLVLEHGDFLWIRGPTGAGKSTLGKAIAGLIKPLEGSVEAPEGAIYIGNDDYIFDGTVYENITLWEEYPREEVERAARLARIDFPLDKPCGEGGSSLSEGQRQRVIMARALLRRPRSLVMDEITSGLNAEVEEEVLEAVKREVPIVVVISHRDTAGKYANKIVEVNNGIARVVKCATPRP</sequence>
<evidence type="ECO:0000313" key="4">
    <source>
        <dbReference type="EMBL" id="RFA99462.1"/>
    </source>
</evidence>
<name>A0A371R5V5_9CREN</name>
<keyword evidence="2" id="KW-0067">ATP-binding</keyword>
<comment type="caution">
    <text evidence="4">The sequence shown here is derived from an EMBL/GenBank/DDBJ whole genome shotgun (WGS) entry which is preliminary data.</text>
</comment>
<dbReference type="GO" id="GO:0005524">
    <property type="term" value="F:ATP binding"/>
    <property type="evidence" value="ECO:0007669"/>
    <property type="project" value="UniProtKB-KW"/>
</dbReference>
<dbReference type="SUPFAM" id="SSF52540">
    <property type="entry name" value="P-loop containing nucleoside triphosphate hydrolases"/>
    <property type="match status" value="1"/>
</dbReference>
<dbReference type="Pfam" id="PF00005">
    <property type="entry name" value="ABC_tran"/>
    <property type="match status" value="1"/>
</dbReference>
<evidence type="ECO:0000256" key="2">
    <source>
        <dbReference type="ARBA" id="ARBA00022840"/>
    </source>
</evidence>
<accession>A0A371R5V5</accession>
<gene>
    <name evidence="4" type="ORF">CGL52_03140</name>
</gene>
<dbReference type="GO" id="GO:0034040">
    <property type="term" value="F:ATPase-coupled lipid transmembrane transporter activity"/>
    <property type="evidence" value="ECO:0007669"/>
    <property type="project" value="TreeGrafter"/>
</dbReference>
<dbReference type="EMBL" id="NMUF01000006">
    <property type="protein sequence ID" value="RFA99462.1"/>
    <property type="molecule type" value="Genomic_DNA"/>
</dbReference>
<dbReference type="InterPro" id="IPR039421">
    <property type="entry name" value="Type_1_exporter"/>
</dbReference>
<dbReference type="InterPro" id="IPR003439">
    <property type="entry name" value="ABC_transporter-like_ATP-bd"/>
</dbReference>
<evidence type="ECO:0000259" key="3">
    <source>
        <dbReference type="PROSITE" id="PS50893"/>
    </source>
</evidence>
<dbReference type="Proteomes" id="UP000256877">
    <property type="component" value="Unassembled WGS sequence"/>
</dbReference>
<dbReference type="InterPro" id="IPR003593">
    <property type="entry name" value="AAA+_ATPase"/>
</dbReference>
<dbReference type="PROSITE" id="PS50893">
    <property type="entry name" value="ABC_TRANSPORTER_2"/>
    <property type="match status" value="1"/>
</dbReference>
<protein>
    <recommendedName>
        <fullName evidence="3">ABC transporter domain-containing protein</fullName>
    </recommendedName>
</protein>
<feature type="domain" description="ABC transporter" evidence="3">
    <location>
        <begin position="71"/>
        <end position="265"/>
    </location>
</feature>